<sequence>MVGKRKRDAAVVSRTTKVDEEEEKTTPQTETTDASATDIFRKFFEAQFQPLEVPGGQVTRGDESDEEDSEDEDFEEGSESGSDWDGLSGEEDEAPVEVVEHRDIKSQDLLDKKARKAFMTSKPPSYSEEPKPAKKKAKKEKSDDDEEEDAIDADNLKNDLALQRLLKESHLLESANELAPTGKNRIKALDLRMQELGAKASLYKQKMPTAHRRGIKEKAEMKEDRRRREAKENGIILEKPAPKSNPASTKRRERGVGGASIGKFAGGALNLSKRDVAAIQGPRRTTKGKGRGRGRR</sequence>
<feature type="compositionally biased region" description="Basic and acidic residues" evidence="1">
    <location>
        <begin position="216"/>
        <end position="232"/>
    </location>
</feature>
<proteinExistence type="predicted"/>
<gene>
    <name evidence="2" type="ORF">BO87DRAFT_309392</name>
</gene>
<dbReference type="EMBL" id="KZ821462">
    <property type="protein sequence ID" value="PYH33872.1"/>
    <property type="molecule type" value="Genomic_DNA"/>
</dbReference>
<feature type="region of interest" description="Disordered" evidence="1">
    <location>
        <begin position="1"/>
        <end position="157"/>
    </location>
</feature>
<dbReference type="GeneID" id="37121924"/>
<evidence type="ECO:0000313" key="3">
    <source>
        <dbReference type="Proteomes" id="UP000247647"/>
    </source>
</evidence>
<evidence type="ECO:0000313" key="2">
    <source>
        <dbReference type="EMBL" id="PYH33872.1"/>
    </source>
</evidence>
<keyword evidence="3" id="KW-1185">Reference proteome</keyword>
<dbReference type="PANTHER" id="PTHR28096:SF1">
    <property type="entry name" value="PROTEIN FAF1"/>
    <property type="match status" value="1"/>
</dbReference>
<dbReference type="InterPro" id="IPR053030">
    <property type="entry name" value="Ribosomal_biogenesis_FAF1-like"/>
</dbReference>
<dbReference type="InterPro" id="IPR027973">
    <property type="entry name" value="FSAF1-like"/>
</dbReference>
<feature type="compositionally biased region" description="Basic and acidic residues" evidence="1">
    <location>
        <begin position="98"/>
        <end position="112"/>
    </location>
</feature>
<feature type="region of interest" description="Disordered" evidence="1">
    <location>
        <begin position="200"/>
        <end position="296"/>
    </location>
</feature>
<accession>A0A318ZC33</accession>
<dbReference type="OrthoDB" id="5556956at2759"/>
<reference evidence="2" key="1">
    <citation type="submission" date="2016-12" db="EMBL/GenBank/DDBJ databases">
        <title>The genomes of Aspergillus section Nigri reveals drivers in fungal speciation.</title>
        <authorList>
            <consortium name="DOE Joint Genome Institute"/>
            <person name="Vesth T.C."/>
            <person name="Nybo J."/>
            <person name="Theobald S."/>
            <person name="Brandl J."/>
            <person name="Frisvad J.C."/>
            <person name="Nielsen K.F."/>
            <person name="Lyhne E.K."/>
            <person name="Kogle M.E."/>
            <person name="Kuo A."/>
            <person name="Riley R."/>
            <person name="Clum A."/>
            <person name="Nolan M."/>
            <person name="Lipzen A."/>
            <person name="Salamov A."/>
            <person name="Henrissat B."/>
            <person name="Wiebenga A."/>
            <person name="De Vries R.P."/>
            <person name="Grigoriev I.V."/>
            <person name="Mortensen U.H."/>
            <person name="Andersen M.R."/>
            <person name="Baker S.E."/>
        </authorList>
    </citation>
    <scope>NUCLEOTIDE SEQUENCE [LARGE SCALE GENOMIC DNA]</scope>
    <source>
        <strain evidence="2">CBS 115656</strain>
    </source>
</reference>
<dbReference type="RefSeq" id="XP_025479350.1">
    <property type="nucleotide sequence ID" value="XM_025619468.1"/>
</dbReference>
<dbReference type="Proteomes" id="UP000247647">
    <property type="component" value="Unassembled WGS sequence"/>
</dbReference>
<protein>
    <submittedName>
        <fullName evidence="2">Uncharacterized protein</fullName>
    </submittedName>
</protein>
<dbReference type="GO" id="GO:0000462">
    <property type="term" value="P:maturation of SSU-rRNA from tricistronic rRNA transcript (SSU-rRNA, 5.8S rRNA, LSU-rRNA)"/>
    <property type="evidence" value="ECO:0007669"/>
    <property type="project" value="TreeGrafter"/>
</dbReference>
<name>A0A318ZC33_ASPNB</name>
<dbReference type="Pfam" id="PF15375">
    <property type="entry name" value="FSAF1"/>
    <property type="match status" value="1"/>
</dbReference>
<evidence type="ECO:0000256" key="1">
    <source>
        <dbReference type="SAM" id="MobiDB-lite"/>
    </source>
</evidence>
<feature type="compositionally biased region" description="Acidic residues" evidence="1">
    <location>
        <begin position="143"/>
        <end position="152"/>
    </location>
</feature>
<feature type="compositionally biased region" description="Basic residues" evidence="1">
    <location>
        <begin position="284"/>
        <end position="296"/>
    </location>
</feature>
<feature type="compositionally biased region" description="Acidic residues" evidence="1">
    <location>
        <begin position="63"/>
        <end position="78"/>
    </location>
</feature>
<dbReference type="AlphaFoldDB" id="A0A318ZC33"/>
<organism evidence="2 3">
    <name type="scientific">Aspergillus neoniger (strain CBS 115656)</name>
    <dbReference type="NCBI Taxonomy" id="1448310"/>
    <lineage>
        <taxon>Eukaryota</taxon>
        <taxon>Fungi</taxon>
        <taxon>Dikarya</taxon>
        <taxon>Ascomycota</taxon>
        <taxon>Pezizomycotina</taxon>
        <taxon>Eurotiomycetes</taxon>
        <taxon>Eurotiomycetidae</taxon>
        <taxon>Eurotiales</taxon>
        <taxon>Aspergillaceae</taxon>
        <taxon>Aspergillus</taxon>
        <taxon>Aspergillus subgen. Circumdati</taxon>
    </lineage>
</organism>
<dbReference type="PANTHER" id="PTHR28096">
    <property type="entry name" value="PROTEIN FAF1"/>
    <property type="match status" value="1"/>
</dbReference>
<dbReference type="GO" id="GO:0005730">
    <property type="term" value="C:nucleolus"/>
    <property type="evidence" value="ECO:0007669"/>
    <property type="project" value="TreeGrafter"/>
</dbReference>